<keyword evidence="3" id="KW-1185">Reference proteome</keyword>
<dbReference type="OrthoDB" id="1192411at2759"/>
<protein>
    <submittedName>
        <fullName evidence="2">Uncharacterized protein</fullName>
    </submittedName>
</protein>
<reference evidence="2" key="1">
    <citation type="submission" date="2020-01" db="EMBL/GenBank/DDBJ databases">
        <authorList>
            <person name="Mishra B."/>
        </authorList>
    </citation>
    <scope>NUCLEOTIDE SEQUENCE [LARGE SCALE GENOMIC DNA]</scope>
</reference>
<gene>
    <name evidence="2" type="ORF">MERR_LOCUS44732</name>
</gene>
<accession>A0A6D2KKP9</accession>
<organism evidence="2 3">
    <name type="scientific">Microthlaspi erraticum</name>
    <dbReference type="NCBI Taxonomy" id="1685480"/>
    <lineage>
        <taxon>Eukaryota</taxon>
        <taxon>Viridiplantae</taxon>
        <taxon>Streptophyta</taxon>
        <taxon>Embryophyta</taxon>
        <taxon>Tracheophyta</taxon>
        <taxon>Spermatophyta</taxon>
        <taxon>Magnoliopsida</taxon>
        <taxon>eudicotyledons</taxon>
        <taxon>Gunneridae</taxon>
        <taxon>Pentapetalae</taxon>
        <taxon>rosids</taxon>
        <taxon>malvids</taxon>
        <taxon>Brassicales</taxon>
        <taxon>Brassicaceae</taxon>
        <taxon>Coluteocarpeae</taxon>
        <taxon>Microthlaspi</taxon>
    </lineage>
</organism>
<dbReference type="AlphaFoldDB" id="A0A6D2KKP9"/>
<sequence>MEAEYRAFTAAAQEITWLSFLLCDLGIEQRQTTRTSGTGLIETQHVPAAQQLADVFTKSLPKKSFIDLRRKLGVAEPPTLSLRGDVSESSNSTHLVEAQSLKSPTPKPNHVQRKKTKPVKYVAPEEEEMLCFNRFEFLSSMANG</sequence>
<feature type="region of interest" description="Disordered" evidence="1">
    <location>
        <begin position="79"/>
        <end position="117"/>
    </location>
</feature>
<proteinExistence type="predicted"/>
<comment type="caution">
    <text evidence="2">The sequence shown here is derived from an EMBL/GenBank/DDBJ whole genome shotgun (WGS) entry which is preliminary data.</text>
</comment>
<evidence type="ECO:0000313" key="2">
    <source>
        <dbReference type="EMBL" id="CAA7057496.1"/>
    </source>
</evidence>
<evidence type="ECO:0000313" key="3">
    <source>
        <dbReference type="Proteomes" id="UP000467841"/>
    </source>
</evidence>
<name>A0A6D2KKP9_9BRAS</name>
<dbReference type="Proteomes" id="UP000467841">
    <property type="component" value="Unassembled WGS sequence"/>
</dbReference>
<dbReference type="EMBL" id="CACVBM020001695">
    <property type="protein sequence ID" value="CAA7057496.1"/>
    <property type="molecule type" value="Genomic_DNA"/>
</dbReference>
<evidence type="ECO:0000256" key="1">
    <source>
        <dbReference type="SAM" id="MobiDB-lite"/>
    </source>
</evidence>